<evidence type="ECO:0000313" key="8">
    <source>
        <dbReference type="Proteomes" id="UP001161423"/>
    </source>
</evidence>
<dbReference type="PANTHER" id="PTHR10695">
    <property type="entry name" value="DEPHOSPHO-COA KINASE-RELATED"/>
    <property type="match status" value="1"/>
</dbReference>
<dbReference type="Proteomes" id="UP001161423">
    <property type="component" value="Unassembled WGS sequence"/>
</dbReference>
<comment type="catalytic activity">
    <reaction evidence="5">
        <text>3'-dephospho-CoA + ATP = ADP + CoA + H(+)</text>
        <dbReference type="Rhea" id="RHEA:18245"/>
        <dbReference type="ChEBI" id="CHEBI:15378"/>
        <dbReference type="ChEBI" id="CHEBI:30616"/>
        <dbReference type="ChEBI" id="CHEBI:57287"/>
        <dbReference type="ChEBI" id="CHEBI:57328"/>
        <dbReference type="ChEBI" id="CHEBI:456216"/>
        <dbReference type="EC" id="2.7.1.24"/>
    </reaction>
</comment>
<organism evidence="7 8">
    <name type="scientific">Methylophaga thalassica</name>
    <dbReference type="NCBI Taxonomy" id="40223"/>
    <lineage>
        <taxon>Bacteria</taxon>
        <taxon>Pseudomonadati</taxon>
        <taxon>Pseudomonadota</taxon>
        <taxon>Gammaproteobacteria</taxon>
        <taxon>Thiotrichales</taxon>
        <taxon>Piscirickettsiaceae</taxon>
        <taxon>Methylophaga</taxon>
    </lineage>
</organism>
<proteinExistence type="inferred from homology"/>
<protein>
    <recommendedName>
        <fullName evidence="5 6">Dephospho-CoA kinase</fullName>
        <ecNumber evidence="5 6">2.7.1.24</ecNumber>
    </recommendedName>
    <alternativeName>
        <fullName evidence="5">Dephosphocoenzyme A kinase</fullName>
    </alternativeName>
</protein>
<comment type="pathway">
    <text evidence="5">Cofactor biosynthesis; coenzyme A biosynthesis; CoA from (R)-pantothenate: step 5/5.</text>
</comment>
<keyword evidence="5" id="KW-0963">Cytoplasm</keyword>
<evidence type="ECO:0000256" key="1">
    <source>
        <dbReference type="ARBA" id="ARBA00009018"/>
    </source>
</evidence>
<dbReference type="RefSeq" id="WP_273181315.1">
    <property type="nucleotide sequence ID" value="NZ_BSND01000013.1"/>
</dbReference>
<evidence type="ECO:0000256" key="4">
    <source>
        <dbReference type="ARBA" id="ARBA00022993"/>
    </source>
</evidence>
<feature type="binding site" evidence="5">
    <location>
        <begin position="12"/>
        <end position="17"/>
    </location>
    <ligand>
        <name>ATP</name>
        <dbReference type="ChEBI" id="CHEBI:30616"/>
    </ligand>
</feature>
<keyword evidence="5 7" id="KW-0418">Kinase</keyword>
<dbReference type="CDD" id="cd02022">
    <property type="entry name" value="DPCK"/>
    <property type="match status" value="1"/>
</dbReference>
<keyword evidence="4 5" id="KW-0173">Coenzyme A biosynthesis</keyword>
<evidence type="ECO:0000256" key="3">
    <source>
        <dbReference type="ARBA" id="ARBA00022840"/>
    </source>
</evidence>
<dbReference type="Pfam" id="PF01121">
    <property type="entry name" value="CoaE"/>
    <property type="match status" value="1"/>
</dbReference>
<sequence length="200" mass="22719">MVFKVGLTGGVASGKSTVTSLFHDKYHIDIIDADRIAHTLLTIDSDCYSEVVEAFGESVLLDNGEINRRYLRERIFHNDNDKQRLEKILHPAIRQQLFTQAASSTSAYCIMSVPLLIEVGIYKQVDRVCVIDVSLEKQLERLQTRDNISMETAQAMINSQCDRQLRLQHADDIINNNDSVDSLAHQVAQLHELYLKFADK</sequence>
<evidence type="ECO:0000313" key="7">
    <source>
        <dbReference type="EMBL" id="GLQ00979.1"/>
    </source>
</evidence>
<name>A0ABQ5TY81_9GAMM</name>
<dbReference type="EC" id="2.7.1.24" evidence="5 6"/>
<keyword evidence="5" id="KW-0808">Transferase</keyword>
<dbReference type="SUPFAM" id="SSF52540">
    <property type="entry name" value="P-loop containing nucleoside triphosphate hydrolases"/>
    <property type="match status" value="1"/>
</dbReference>
<gene>
    <name evidence="5 7" type="primary">coaE</name>
    <name evidence="7" type="ORF">GCM10007891_28320</name>
</gene>
<evidence type="ECO:0000256" key="6">
    <source>
        <dbReference type="NCBIfam" id="TIGR00152"/>
    </source>
</evidence>
<dbReference type="GO" id="GO:0016301">
    <property type="term" value="F:kinase activity"/>
    <property type="evidence" value="ECO:0007669"/>
    <property type="project" value="UniProtKB-KW"/>
</dbReference>
<reference evidence="7" key="1">
    <citation type="journal article" date="2014" name="Int. J. Syst. Evol. Microbiol.">
        <title>Complete genome of a new Firmicutes species belonging to the dominant human colonic microbiota ('Ruminococcus bicirculans') reveals two chromosomes and a selective capacity to utilize plant glucans.</title>
        <authorList>
            <consortium name="NISC Comparative Sequencing Program"/>
            <person name="Wegmann U."/>
            <person name="Louis P."/>
            <person name="Goesmann A."/>
            <person name="Henrissat B."/>
            <person name="Duncan S.H."/>
            <person name="Flint H.J."/>
        </authorList>
    </citation>
    <scope>NUCLEOTIDE SEQUENCE</scope>
    <source>
        <strain evidence="7">NBRC 102424</strain>
    </source>
</reference>
<keyword evidence="3 5" id="KW-0067">ATP-binding</keyword>
<dbReference type="HAMAP" id="MF_00376">
    <property type="entry name" value="Dephospho_CoA_kinase"/>
    <property type="match status" value="1"/>
</dbReference>
<dbReference type="Gene3D" id="3.40.50.300">
    <property type="entry name" value="P-loop containing nucleotide triphosphate hydrolases"/>
    <property type="match status" value="1"/>
</dbReference>
<accession>A0ABQ5TY81</accession>
<comment type="function">
    <text evidence="5">Catalyzes the phosphorylation of the 3'-hydroxyl group of dephosphocoenzyme A to form coenzyme A.</text>
</comment>
<evidence type="ECO:0000256" key="5">
    <source>
        <dbReference type="HAMAP-Rule" id="MF_00376"/>
    </source>
</evidence>
<comment type="caution">
    <text evidence="7">The sequence shown here is derived from an EMBL/GenBank/DDBJ whole genome shotgun (WGS) entry which is preliminary data.</text>
</comment>
<dbReference type="EMBL" id="BSND01000013">
    <property type="protein sequence ID" value="GLQ00979.1"/>
    <property type="molecule type" value="Genomic_DNA"/>
</dbReference>
<reference evidence="7" key="2">
    <citation type="submission" date="2023-01" db="EMBL/GenBank/DDBJ databases">
        <title>Draft genome sequence of Methylophaga thalassica strain NBRC 102424.</title>
        <authorList>
            <person name="Sun Q."/>
            <person name="Mori K."/>
        </authorList>
    </citation>
    <scope>NUCLEOTIDE SEQUENCE</scope>
    <source>
        <strain evidence="7">NBRC 102424</strain>
    </source>
</reference>
<dbReference type="NCBIfam" id="TIGR00152">
    <property type="entry name" value="dephospho-CoA kinase"/>
    <property type="match status" value="1"/>
</dbReference>
<dbReference type="InterPro" id="IPR027417">
    <property type="entry name" value="P-loop_NTPase"/>
</dbReference>
<evidence type="ECO:0000256" key="2">
    <source>
        <dbReference type="ARBA" id="ARBA00022741"/>
    </source>
</evidence>
<comment type="similarity">
    <text evidence="1 5">Belongs to the CoaE family.</text>
</comment>
<comment type="subcellular location">
    <subcellularLocation>
        <location evidence="5">Cytoplasm</location>
    </subcellularLocation>
</comment>
<dbReference type="PANTHER" id="PTHR10695:SF46">
    <property type="entry name" value="BIFUNCTIONAL COENZYME A SYNTHASE-RELATED"/>
    <property type="match status" value="1"/>
</dbReference>
<dbReference type="PROSITE" id="PS51219">
    <property type="entry name" value="DPCK"/>
    <property type="match status" value="1"/>
</dbReference>
<keyword evidence="2 5" id="KW-0547">Nucleotide-binding</keyword>
<keyword evidence="8" id="KW-1185">Reference proteome</keyword>
<dbReference type="InterPro" id="IPR001977">
    <property type="entry name" value="Depp_CoAkinase"/>
</dbReference>